<comment type="caution">
    <text evidence="2">The sequence shown here is derived from an EMBL/GenBank/DDBJ whole genome shotgun (WGS) entry which is preliminary data.</text>
</comment>
<keyword evidence="1" id="KW-0472">Membrane</keyword>
<feature type="transmembrane region" description="Helical" evidence="1">
    <location>
        <begin position="157"/>
        <end position="185"/>
    </location>
</feature>
<dbReference type="EMBL" id="DVIR01000006">
    <property type="protein sequence ID" value="HIS23924.1"/>
    <property type="molecule type" value="Genomic_DNA"/>
</dbReference>
<keyword evidence="1" id="KW-1133">Transmembrane helix</keyword>
<dbReference type="AlphaFoldDB" id="A0A9D1JHJ0"/>
<dbReference type="GO" id="GO:0022857">
    <property type="term" value="F:transmembrane transporter activity"/>
    <property type="evidence" value="ECO:0007669"/>
    <property type="project" value="InterPro"/>
</dbReference>
<dbReference type="InterPro" id="IPR024529">
    <property type="entry name" value="ECF_trnsprt_substrate-spec"/>
</dbReference>
<dbReference type="Proteomes" id="UP000823982">
    <property type="component" value="Unassembled WGS sequence"/>
</dbReference>
<keyword evidence="1" id="KW-0812">Transmembrane</keyword>
<proteinExistence type="predicted"/>
<feature type="transmembrane region" description="Helical" evidence="1">
    <location>
        <begin position="12"/>
        <end position="32"/>
    </location>
</feature>
<accession>A0A9D1JHJ0</accession>
<reference evidence="2" key="2">
    <citation type="journal article" date="2021" name="PeerJ">
        <title>Extensive microbial diversity within the chicken gut microbiome revealed by metagenomics and culture.</title>
        <authorList>
            <person name="Gilroy R."/>
            <person name="Ravi A."/>
            <person name="Getino M."/>
            <person name="Pursley I."/>
            <person name="Horton D.L."/>
            <person name="Alikhan N.F."/>
            <person name="Baker D."/>
            <person name="Gharbi K."/>
            <person name="Hall N."/>
            <person name="Watson M."/>
            <person name="Adriaenssens E.M."/>
            <person name="Foster-Nyarko E."/>
            <person name="Jarju S."/>
            <person name="Secka A."/>
            <person name="Antonio M."/>
            <person name="Oren A."/>
            <person name="Chaudhuri R.R."/>
            <person name="La Ragione R."/>
            <person name="Hildebrand F."/>
            <person name="Pallen M.J."/>
        </authorList>
    </citation>
    <scope>NUCLEOTIDE SEQUENCE</scope>
    <source>
        <strain evidence="2">CHK157-1446</strain>
    </source>
</reference>
<gene>
    <name evidence="2" type="ORF">IAD01_00745</name>
</gene>
<feature type="transmembrane region" description="Helical" evidence="1">
    <location>
        <begin position="91"/>
        <end position="112"/>
    </location>
</feature>
<organism evidence="2 3">
    <name type="scientific">Candidatus Faeciplasma gallinarum</name>
    <dbReference type="NCBI Taxonomy" id="2840799"/>
    <lineage>
        <taxon>Bacteria</taxon>
        <taxon>Bacillati</taxon>
        <taxon>Bacillota</taxon>
        <taxon>Clostridia</taxon>
        <taxon>Eubacteriales</taxon>
        <taxon>Oscillospiraceae</taxon>
        <taxon>Oscillospiraceae incertae sedis</taxon>
        <taxon>Candidatus Faeciplasma</taxon>
    </lineage>
</organism>
<evidence type="ECO:0000313" key="3">
    <source>
        <dbReference type="Proteomes" id="UP000823982"/>
    </source>
</evidence>
<sequence length="202" mass="21419">MNNSSIQKTRTRTSVMVGTALLTAIVVVLQFLGFFLRFSTFSISLVLMPIVIGAALYGIGTGAWLGLVFGIVVLLTGDAALFLGIDAVGTIITVLAKGTLAGLCAGAAYKLIAKKNKYIAVLVSSIVCPVVNTGVFMIGCRLFFFEWVKEQAGGSSAWTFIIVSLVGINFIIELALNLVLNPVIVRIIDIGKKSREDSSARA</sequence>
<dbReference type="Pfam" id="PF12822">
    <property type="entry name" value="ECF_trnsprt"/>
    <property type="match status" value="1"/>
</dbReference>
<evidence type="ECO:0000256" key="1">
    <source>
        <dbReference type="SAM" id="Phobius"/>
    </source>
</evidence>
<evidence type="ECO:0000313" key="2">
    <source>
        <dbReference type="EMBL" id="HIS23924.1"/>
    </source>
</evidence>
<protein>
    <submittedName>
        <fullName evidence="2">ECF transporter S component</fullName>
    </submittedName>
</protein>
<reference evidence="2" key="1">
    <citation type="submission" date="2020-10" db="EMBL/GenBank/DDBJ databases">
        <authorList>
            <person name="Gilroy R."/>
        </authorList>
    </citation>
    <scope>NUCLEOTIDE SEQUENCE</scope>
    <source>
        <strain evidence="2">CHK157-1446</strain>
    </source>
</reference>
<dbReference type="Gene3D" id="1.10.1760.20">
    <property type="match status" value="1"/>
</dbReference>
<feature type="transmembrane region" description="Helical" evidence="1">
    <location>
        <begin position="119"/>
        <end position="145"/>
    </location>
</feature>
<name>A0A9D1JHJ0_9FIRM</name>